<dbReference type="PROSITE" id="PS51257">
    <property type="entry name" value="PROKAR_LIPOPROTEIN"/>
    <property type="match status" value="1"/>
</dbReference>
<proteinExistence type="predicted"/>
<protein>
    <submittedName>
        <fullName evidence="1">UDP-N-acetylglucosamine pyrophosphorylase</fullName>
    </submittedName>
</protein>
<name>A0A174NLJ1_9BACE</name>
<dbReference type="RefSeq" id="WP_055172146.1">
    <property type="nucleotide sequence ID" value="NZ_CZAI01000005.1"/>
</dbReference>
<gene>
    <name evidence="1" type="ORF">ERS852494_02367</name>
</gene>
<reference evidence="1 2" key="1">
    <citation type="submission" date="2015-09" db="EMBL/GenBank/DDBJ databases">
        <authorList>
            <consortium name="Pathogen Informatics"/>
        </authorList>
    </citation>
    <scope>NUCLEOTIDE SEQUENCE [LARGE SCALE GENOMIC DNA]</scope>
    <source>
        <strain evidence="1 2">2789STDY5834880</strain>
    </source>
</reference>
<accession>A0A174NLJ1</accession>
<dbReference type="Proteomes" id="UP000095657">
    <property type="component" value="Unassembled WGS sequence"/>
</dbReference>
<evidence type="ECO:0000313" key="1">
    <source>
        <dbReference type="EMBL" id="CUP49443.1"/>
    </source>
</evidence>
<dbReference type="EMBL" id="CZAI01000005">
    <property type="protein sequence ID" value="CUP49443.1"/>
    <property type="molecule type" value="Genomic_DNA"/>
</dbReference>
<dbReference type="STRING" id="47678.ERS852494_02367"/>
<organism evidence="1 2">
    <name type="scientific">Bacteroides caccae</name>
    <dbReference type="NCBI Taxonomy" id="47678"/>
    <lineage>
        <taxon>Bacteria</taxon>
        <taxon>Pseudomonadati</taxon>
        <taxon>Bacteroidota</taxon>
        <taxon>Bacteroidia</taxon>
        <taxon>Bacteroidales</taxon>
        <taxon>Bacteroidaceae</taxon>
        <taxon>Bacteroides</taxon>
    </lineage>
</organism>
<sequence length="108" mass="12308">MKIRYLLFIFLFLGLTSCKKIATLLTPKISIEGTYINDKSFIGSVTFEGESTVLINWMGFELAGSYEKDENLIRVNSGEYNLLFEIITSDSLIGKGFLEKGYYIKKQQ</sequence>
<evidence type="ECO:0000313" key="2">
    <source>
        <dbReference type="Proteomes" id="UP000095657"/>
    </source>
</evidence>
<dbReference type="AlphaFoldDB" id="A0A174NLJ1"/>